<dbReference type="AlphaFoldDB" id="A0AAW0WN30"/>
<reference evidence="3 4" key="1">
    <citation type="journal article" date="2024" name="BMC Genomics">
        <title>Genome assembly of redclaw crayfish (Cherax quadricarinatus) provides insights into its immune adaptation and hypoxia tolerance.</title>
        <authorList>
            <person name="Liu Z."/>
            <person name="Zheng J."/>
            <person name="Li H."/>
            <person name="Fang K."/>
            <person name="Wang S."/>
            <person name="He J."/>
            <person name="Zhou D."/>
            <person name="Weng S."/>
            <person name="Chi M."/>
            <person name="Gu Z."/>
            <person name="He J."/>
            <person name="Li F."/>
            <person name="Wang M."/>
        </authorList>
    </citation>
    <scope>NUCLEOTIDE SEQUENCE [LARGE SCALE GENOMIC DNA]</scope>
    <source>
        <strain evidence="3">ZL_2023a</strain>
    </source>
</reference>
<dbReference type="SUPFAM" id="SSF53300">
    <property type="entry name" value="vWA-like"/>
    <property type="match status" value="1"/>
</dbReference>
<comment type="caution">
    <text evidence="3">The sequence shown here is derived from an EMBL/GenBank/DDBJ whole genome shotgun (WGS) entry which is preliminary data.</text>
</comment>
<dbReference type="EMBL" id="JARKIK010000053">
    <property type="protein sequence ID" value="KAK8733588.1"/>
    <property type="molecule type" value="Genomic_DNA"/>
</dbReference>
<evidence type="ECO:0000256" key="1">
    <source>
        <dbReference type="SAM" id="MobiDB-lite"/>
    </source>
</evidence>
<protein>
    <recommendedName>
        <fullName evidence="2">VWFA domain-containing protein</fullName>
    </recommendedName>
</protein>
<gene>
    <name evidence="3" type="ORF">OTU49_006375</name>
</gene>
<name>A0AAW0WN30_CHEQU</name>
<dbReference type="CDD" id="cd00198">
    <property type="entry name" value="vWFA"/>
    <property type="match status" value="1"/>
</dbReference>
<dbReference type="SMART" id="SM00327">
    <property type="entry name" value="VWA"/>
    <property type="match status" value="1"/>
</dbReference>
<evidence type="ECO:0000313" key="4">
    <source>
        <dbReference type="Proteomes" id="UP001445076"/>
    </source>
</evidence>
<evidence type="ECO:0000259" key="2">
    <source>
        <dbReference type="PROSITE" id="PS50234"/>
    </source>
</evidence>
<dbReference type="InterPro" id="IPR036465">
    <property type="entry name" value="vWFA_dom_sf"/>
</dbReference>
<dbReference type="Gene3D" id="3.40.50.410">
    <property type="entry name" value="von Willebrand factor, type A domain"/>
    <property type="match status" value="1"/>
</dbReference>
<dbReference type="Gene3D" id="2.60.40.10">
    <property type="entry name" value="Immunoglobulins"/>
    <property type="match status" value="1"/>
</dbReference>
<dbReference type="InterPro" id="IPR002035">
    <property type="entry name" value="VWF_A"/>
</dbReference>
<keyword evidence="4" id="KW-1185">Reference proteome</keyword>
<accession>A0AAW0WN30</accession>
<dbReference type="InterPro" id="IPR051266">
    <property type="entry name" value="CLCR"/>
</dbReference>
<dbReference type="GO" id="GO:0032991">
    <property type="term" value="C:protein-containing complex"/>
    <property type="evidence" value="ECO:0007669"/>
    <property type="project" value="UniProtKB-ARBA"/>
</dbReference>
<dbReference type="Pfam" id="PF08434">
    <property type="entry name" value="CLCA"/>
    <property type="match status" value="1"/>
</dbReference>
<feature type="non-terminal residue" evidence="3">
    <location>
        <position position="1"/>
    </location>
</feature>
<dbReference type="Proteomes" id="UP001445076">
    <property type="component" value="Unassembled WGS sequence"/>
</dbReference>
<organism evidence="3 4">
    <name type="scientific">Cherax quadricarinatus</name>
    <name type="common">Australian red claw crayfish</name>
    <dbReference type="NCBI Taxonomy" id="27406"/>
    <lineage>
        <taxon>Eukaryota</taxon>
        <taxon>Metazoa</taxon>
        <taxon>Ecdysozoa</taxon>
        <taxon>Arthropoda</taxon>
        <taxon>Crustacea</taxon>
        <taxon>Multicrustacea</taxon>
        <taxon>Malacostraca</taxon>
        <taxon>Eumalacostraca</taxon>
        <taxon>Eucarida</taxon>
        <taxon>Decapoda</taxon>
        <taxon>Pleocyemata</taxon>
        <taxon>Astacidea</taxon>
        <taxon>Parastacoidea</taxon>
        <taxon>Parastacidae</taxon>
        <taxon>Cherax</taxon>
    </lineage>
</organism>
<dbReference type="PROSITE" id="PS50234">
    <property type="entry name" value="VWFA"/>
    <property type="match status" value="1"/>
</dbReference>
<feature type="region of interest" description="Disordered" evidence="1">
    <location>
        <begin position="565"/>
        <end position="591"/>
    </location>
</feature>
<proteinExistence type="predicted"/>
<dbReference type="InterPro" id="IPR013642">
    <property type="entry name" value="CLCA_N"/>
</dbReference>
<dbReference type="PANTHER" id="PTHR10579">
    <property type="entry name" value="CALCIUM-ACTIVATED CHLORIDE CHANNEL REGULATOR"/>
    <property type="match status" value="1"/>
</dbReference>
<dbReference type="Pfam" id="PF00092">
    <property type="entry name" value="VWA"/>
    <property type="match status" value="1"/>
</dbReference>
<dbReference type="PANTHER" id="PTHR10579:SF177">
    <property type="entry name" value="CALCIUM-ACTIVATED CHLORIDE CHANNEL REGULATOR 4-LIKE PROTEIN"/>
    <property type="match status" value="1"/>
</dbReference>
<dbReference type="InterPro" id="IPR013783">
    <property type="entry name" value="Ig-like_fold"/>
</dbReference>
<evidence type="ECO:0000313" key="3">
    <source>
        <dbReference type="EMBL" id="KAK8733588.1"/>
    </source>
</evidence>
<sequence>GKSLVPQWAQLRWGVFDEMGYPNDERYPLFYSTGREDASRVDVHTVYYRPNYCANAYIEGIEKNVQRVSYSGCRYASDNLPDGNCRFHPDDNQTATSSLMSYPFILSNSIIEFCDRNTHLYESPNKQNDKCQGLSTWQVMEKHQDFANNVNPPRAAPPEEPSVIVIQSVFPSYAVVMDYSGSMSTESRIVTLQKTAQRWLLHEAPDNSFVSLIRFSSSPAKVLVPLTQLSDKTVRQTLANKILTDNQGGTSIGSGLRTAVQTLSGKHNKNILIITDGEENEDPRISDVLNEVIQARICVITVAFGSNADPNLEVLSDKTGCKSYTVNDNDQNTMLQDAFQETLTRQPGKEIRFIDIMIYESPEIKTRDYAVENYFSVDNSVGKNLVFRLQTDKKDHIREAPRLTDPYGNIIYAKDYDDISFLWTIIIPLADVGMWKWEVKLDGDASRMVKVSVTARQRDAYTLPITTRVWVPSPPTGVSALNTKIKIFAEVKQGNNPIINAHVRAIVTQPDSVNAPPDIYILQDSGINADSMKNDGIYSGYMTKFSSVGRYNIKAEVTNTEATVSNTGPNIIKRPRRRRSTSADTDEPPAPCCGSVMPVDDTNTAPTGNFTRVATGGSLKVTEIPPPGSDTMPPARVVDLKVNSINLNSKKIGFTSITLSWTAPGDDLDAGIASGYVFRLSSNYEDLLEEKFDQAPLDTLLLVSPEELQSYSVFLESGSQLNLTINFRRSVKFDQKYFVALRAIDEADNKSKVSNIVVFTVEEKLDMPKWALKKMEDMQKNIANFEALKGKIFHHVRPE</sequence>
<feature type="domain" description="VWFA" evidence="2">
    <location>
        <begin position="172"/>
        <end position="343"/>
    </location>
</feature>